<dbReference type="PANTHER" id="PTHR35568:SF1">
    <property type="entry name" value="TRANSCRIPTIONAL REGULATOR DAUR"/>
    <property type="match status" value="1"/>
</dbReference>
<reference evidence="3 4" key="2">
    <citation type="journal article" date="2013" name="Genome Announc.">
        <title>Genome of the Root-Associated Plant Growth-Promoting Bacterium Variovorax paradoxus Strain EPS.</title>
        <authorList>
            <person name="Han J.I."/>
            <person name="Spain J.C."/>
            <person name="Leadbetter J.R."/>
            <person name="Ovchinnikova G."/>
            <person name="Goodwin L.A."/>
            <person name="Han C.S."/>
            <person name="Woyke T."/>
            <person name="Davenport K.W."/>
            <person name="Orwin P.M."/>
        </authorList>
    </citation>
    <scope>NUCLEOTIDE SEQUENCE [LARGE SCALE GENOMIC DNA]</scope>
    <source>
        <strain evidence="3 4">EPS</strain>
    </source>
</reference>
<reference evidence="4" key="1">
    <citation type="submission" date="2010-12" db="EMBL/GenBank/DDBJ databases">
        <title>Complete sequence of Variovorax paradoxus EPS.</title>
        <authorList>
            <consortium name="US DOE Joint Genome Institute"/>
            <person name="Lucas S."/>
            <person name="Copeland A."/>
            <person name="Lapidus A."/>
            <person name="Cheng J.-F."/>
            <person name="Goodwin L."/>
            <person name="Pitluck S."/>
            <person name="Teshima H."/>
            <person name="Detter J.C."/>
            <person name="Han C."/>
            <person name="Tapia R."/>
            <person name="Land M."/>
            <person name="Hauser L."/>
            <person name="Kyrpides N."/>
            <person name="Ivanova N."/>
            <person name="Ovchinnikova G."/>
            <person name="Orwin P."/>
            <person name="Han J.-I.G."/>
            <person name="Woyke T."/>
        </authorList>
    </citation>
    <scope>NUCLEOTIDE SEQUENCE [LARGE SCALE GENOMIC DNA]</scope>
    <source>
        <strain evidence="4">EPS</strain>
    </source>
</reference>
<dbReference type="STRING" id="595537.Varpa_4848"/>
<protein>
    <submittedName>
        <fullName evidence="3">YheO-like domain-containing protein</fullName>
    </submittedName>
</protein>
<feature type="domain" description="Transcriptional regulator DauR-like HTH" evidence="2">
    <location>
        <begin position="165"/>
        <end position="224"/>
    </location>
</feature>
<dbReference type="InterPro" id="IPR013559">
    <property type="entry name" value="YheO"/>
</dbReference>
<dbReference type="eggNOG" id="COG2964">
    <property type="taxonomic scope" value="Bacteria"/>
</dbReference>
<organism evidence="3 4">
    <name type="scientific">Variovorax paradoxus (strain EPS)</name>
    <dbReference type="NCBI Taxonomy" id="595537"/>
    <lineage>
        <taxon>Bacteria</taxon>
        <taxon>Pseudomonadati</taxon>
        <taxon>Pseudomonadota</taxon>
        <taxon>Betaproteobacteria</taxon>
        <taxon>Burkholderiales</taxon>
        <taxon>Comamonadaceae</taxon>
        <taxon>Variovorax</taxon>
    </lineage>
</organism>
<evidence type="ECO:0000259" key="1">
    <source>
        <dbReference type="Pfam" id="PF08348"/>
    </source>
</evidence>
<dbReference type="KEGG" id="vpe:Varpa_4848"/>
<dbReference type="AlphaFoldDB" id="E6UZX3"/>
<proteinExistence type="predicted"/>
<dbReference type="Pfam" id="PF08348">
    <property type="entry name" value="PAS_6"/>
    <property type="match status" value="1"/>
</dbReference>
<dbReference type="PANTHER" id="PTHR35568">
    <property type="entry name" value="TRANSCRIPTIONAL REGULATOR DAUR"/>
    <property type="match status" value="1"/>
</dbReference>
<sequence length="226" mass="24904">MDFLYNLDSSSRIGYIPAMKKKSNKQLLEMLRNMAEGLGETFAPFCEVVVHDLSNPKNAIYAIENNLSGREVGQAVTELGLARIRDPEYPAVISNYANTFSDGRKVKSTSIGVKDESGEYVAALCLNVDLTLFQSFQGAISQFTRIDEREVHESLDTGAGHSERIHARIDEFAASRATSSRSLKPADRKQLVQELKKAGFLEIRRGAEIAAAHMGVSRATVYSDAK</sequence>
<accession>E6UZX3</accession>
<dbReference type="InterPro" id="IPR039446">
    <property type="entry name" value="DauR-like"/>
</dbReference>
<feature type="domain" description="YheO-like" evidence="1">
    <location>
        <begin position="28"/>
        <end position="137"/>
    </location>
</feature>
<gene>
    <name evidence="3" type="ordered locus">Varpa_4848</name>
</gene>
<name>E6UZX3_VARPE</name>
<dbReference type="EMBL" id="CP002417">
    <property type="protein sequence ID" value="ADU39009.1"/>
    <property type="molecule type" value="Genomic_DNA"/>
</dbReference>
<evidence type="ECO:0000259" key="2">
    <source>
        <dbReference type="Pfam" id="PF13309"/>
    </source>
</evidence>
<dbReference type="HOGENOM" id="CLU_080179_0_1_4"/>
<dbReference type="Pfam" id="PF13309">
    <property type="entry name" value="HTH_22"/>
    <property type="match status" value="1"/>
</dbReference>
<evidence type="ECO:0000313" key="4">
    <source>
        <dbReference type="Proteomes" id="UP000008917"/>
    </source>
</evidence>
<dbReference type="InterPro" id="IPR039445">
    <property type="entry name" value="DauR-like_HTH"/>
</dbReference>
<evidence type="ECO:0000313" key="3">
    <source>
        <dbReference type="EMBL" id="ADU39009.1"/>
    </source>
</evidence>
<dbReference type="Proteomes" id="UP000008917">
    <property type="component" value="Chromosome"/>
</dbReference>